<dbReference type="SUPFAM" id="SSF55781">
    <property type="entry name" value="GAF domain-like"/>
    <property type="match status" value="1"/>
</dbReference>
<dbReference type="InterPro" id="IPR000614">
    <property type="entry name" value="FRMsr_CS"/>
</dbReference>
<dbReference type="PROSITE" id="PS01320">
    <property type="entry name" value="UPF0067"/>
    <property type="match status" value="1"/>
</dbReference>
<dbReference type="Gene3D" id="3.30.450.40">
    <property type="match status" value="1"/>
</dbReference>
<dbReference type="GO" id="GO:0005829">
    <property type="term" value="C:cytosol"/>
    <property type="evidence" value="ECO:0007669"/>
    <property type="project" value="TreeGrafter"/>
</dbReference>
<dbReference type="AlphaFoldDB" id="A0A1X2HD49"/>
<dbReference type="STRING" id="13706.A0A1X2HD49"/>
<feature type="domain" description="GAF" evidence="2">
    <location>
        <begin position="51"/>
        <end position="163"/>
    </location>
</feature>
<evidence type="ECO:0000259" key="2">
    <source>
        <dbReference type="Pfam" id="PF13185"/>
    </source>
</evidence>
<dbReference type="Proteomes" id="UP000242180">
    <property type="component" value="Unassembled WGS sequence"/>
</dbReference>
<reference evidence="3 4" key="1">
    <citation type="submission" date="2016-07" db="EMBL/GenBank/DDBJ databases">
        <title>Pervasive Adenine N6-methylation of Active Genes in Fungi.</title>
        <authorList>
            <consortium name="DOE Joint Genome Institute"/>
            <person name="Mondo S.J."/>
            <person name="Dannebaum R.O."/>
            <person name="Kuo R.C."/>
            <person name="Labutti K."/>
            <person name="Haridas S."/>
            <person name="Kuo A."/>
            <person name="Salamov A."/>
            <person name="Ahrendt S.R."/>
            <person name="Lipzen A."/>
            <person name="Sullivan W."/>
            <person name="Andreopoulos W.B."/>
            <person name="Clum A."/>
            <person name="Lindquist E."/>
            <person name="Daum C."/>
            <person name="Ramamoorthy G.K."/>
            <person name="Gryganskyi A."/>
            <person name="Culley D."/>
            <person name="Magnuson J.K."/>
            <person name="James T.Y."/>
            <person name="O'Malley M.A."/>
            <person name="Stajich J.E."/>
            <person name="Spatafora J.W."/>
            <person name="Visel A."/>
            <person name="Grigoriev I.V."/>
        </authorList>
    </citation>
    <scope>NUCLEOTIDE SEQUENCE [LARGE SCALE GENOMIC DNA]</scope>
    <source>
        <strain evidence="3 4">NRRL 2496</strain>
    </source>
</reference>
<sequence length="178" mass="19619">MFDLAIDPKLSKEDFYVELLEQITAVISGQSNWMTNLANASAVIYHSMRALEHFQRKPINWAGFYLTMEEGKLLLGPFQGKVACTEIKFGHGVCGAAASERVTQVVKDVHAFPGHIACDSASNSEIVVPMILDNRLIGVLDIDCEQVEGFDDRDRAGLEAIVDVLVKGCSWPNVSIFM</sequence>
<protein>
    <submittedName>
        <fullName evidence="3">GAF domain-like protein</fullName>
    </submittedName>
</protein>
<gene>
    <name evidence="3" type="ORF">BCR43DRAFT_285376</name>
</gene>
<dbReference type="EMBL" id="MCGN01000005">
    <property type="protein sequence ID" value="ORY96717.1"/>
    <property type="molecule type" value="Genomic_DNA"/>
</dbReference>
<dbReference type="Pfam" id="PF13185">
    <property type="entry name" value="GAF_2"/>
    <property type="match status" value="1"/>
</dbReference>
<dbReference type="InParanoid" id="A0A1X2HD49"/>
<dbReference type="PANTHER" id="PTHR21021:SF15">
    <property type="entry name" value="FREE METHIONINE-R-SULFOXIDE REDUCTASE"/>
    <property type="match status" value="1"/>
</dbReference>
<dbReference type="PANTHER" id="PTHR21021">
    <property type="entry name" value="GAF/PUTATIVE CYTOSKELETAL PROTEIN"/>
    <property type="match status" value="1"/>
</dbReference>
<dbReference type="OrthoDB" id="15735at2759"/>
<proteinExistence type="inferred from homology"/>
<comment type="similarity">
    <text evidence="1">Belongs to the free Met sulfoxide reductase family.</text>
</comment>
<accession>A0A1X2HD49</accession>
<evidence type="ECO:0000313" key="3">
    <source>
        <dbReference type="EMBL" id="ORY96717.1"/>
    </source>
</evidence>
<dbReference type="OMA" id="FQGPIAC"/>
<dbReference type="GO" id="GO:0033745">
    <property type="term" value="F:L-methionine-(R)-S-oxide reductase activity"/>
    <property type="evidence" value="ECO:0007669"/>
    <property type="project" value="EnsemblFungi"/>
</dbReference>
<organism evidence="3 4">
    <name type="scientific">Syncephalastrum racemosum</name>
    <name type="common">Filamentous fungus</name>
    <dbReference type="NCBI Taxonomy" id="13706"/>
    <lineage>
        <taxon>Eukaryota</taxon>
        <taxon>Fungi</taxon>
        <taxon>Fungi incertae sedis</taxon>
        <taxon>Mucoromycota</taxon>
        <taxon>Mucoromycotina</taxon>
        <taxon>Mucoromycetes</taxon>
        <taxon>Mucorales</taxon>
        <taxon>Syncephalastraceae</taxon>
        <taxon>Syncephalastrum</taxon>
    </lineage>
</organism>
<dbReference type="InterPro" id="IPR003018">
    <property type="entry name" value="GAF"/>
</dbReference>
<dbReference type="FunFam" id="3.30.450.40:FF:000008">
    <property type="entry name" value="GAF domain-containing proteins"/>
    <property type="match status" value="1"/>
</dbReference>
<keyword evidence="4" id="KW-1185">Reference proteome</keyword>
<comment type="caution">
    <text evidence="3">The sequence shown here is derived from an EMBL/GenBank/DDBJ whole genome shotgun (WGS) entry which is preliminary data.</text>
</comment>
<dbReference type="GO" id="GO:0034599">
    <property type="term" value="P:cellular response to oxidative stress"/>
    <property type="evidence" value="ECO:0007669"/>
    <property type="project" value="EnsemblFungi"/>
</dbReference>
<evidence type="ECO:0000313" key="4">
    <source>
        <dbReference type="Proteomes" id="UP000242180"/>
    </source>
</evidence>
<dbReference type="InterPro" id="IPR051330">
    <property type="entry name" value="Phosphatase_reg/MetRdx"/>
</dbReference>
<evidence type="ECO:0000256" key="1">
    <source>
        <dbReference type="ARBA" id="ARBA00038454"/>
    </source>
</evidence>
<name>A0A1X2HD49_SYNRA</name>
<dbReference type="InterPro" id="IPR029016">
    <property type="entry name" value="GAF-like_dom_sf"/>
</dbReference>